<accession>A0ABU6QVD8</accession>
<dbReference type="EMBL" id="JASCZI010001742">
    <property type="protein sequence ID" value="MED6115422.1"/>
    <property type="molecule type" value="Genomic_DNA"/>
</dbReference>
<keyword evidence="3" id="KW-1185">Reference proteome</keyword>
<evidence type="ECO:0000313" key="2">
    <source>
        <dbReference type="EMBL" id="MED6115422.1"/>
    </source>
</evidence>
<reference evidence="2 3" key="1">
    <citation type="journal article" date="2023" name="Plants (Basel)">
        <title>Bridging the Gap: Combining Genomics and Transcriptomics Approaches to Understand Stylosanthes scabra, an Orphan Legume from the Brazilian Caatinga.</title>
        <authorList>
            <person name="Ferreira-Neto J.R.C."/>
            <person name="da Silva M.D."/>
            <person name="Binneck E."/>
            <person name="de Melo N.F."/>
            <person name="da Silva R.H."/>
            <person name="de Melo A.L.T.M."/>
            <person name="Pandolfi V."/>
            <person name="Bustamante F.O."/>
            <person name="Brasileiro-Vidal A.C."/>
            <person name="Benko-Iseppon A.M."/>
        </authorList>
    </citation>
    <scope>NUCLEOTIDE SEQUENCE [LARGE SCALE GENOMIC DNA]</scope>
    <source>
        <tissue evidence="2">Leaves</tissue>
    </source>
</reference>
<sequence length="110" mass="12403">SLLHGIKSLLVRSTMALIPSSQLKLKHGLIPLLDKLDEDNFSTWRKLVLLTIQTLKLENHLDPLKTPAQFEEITTTEEKDSSSDTTNPNPQPLFKNRRSMQNGLSMIPPS</sequence>
<proteinExistence type="predicted"/>
<comment type="caution">
    <text evidence="2">The sequence shown here is derived from an EMBL/GenBank/DDBJ whole genome shotgun (WGS) entry which is preliminary data.</text>
</comment>
<feature type="non-terminal residue" evidence="2">
    <location>
        <position position="1"/>
    </location>
</feature>
<dbReference type="Proteomes" id="UP001341840">
    <property type="component" value="Unassembled WGS sequence"/>
</dbReference>
<feature type="region of interest" description="Disordered" evidence="1">
    <location>
        <begin position="66"/>
        <end position="110"/>
    </location>
</feature>
<name>A0ABU6QVD8_9FABA</name>
<protein>
    <submittedName>
        <fullName evidence="2">Uncharacterized protein</fullName>
    </submittedName>
</protein>
<evidence type="ECO:0000313" key="3">
    <source>
        <dbReference type="Proteomes" id="UP001341840"/>
    </source>
</evidence>
<evidence type="ECO:0000256" key="1">
    <source>
        <dbReference type="SAM" id="MobiDB-lite"/>
    </source>
</evidence>
<gene>
    <name evidence="2" type="ORF">PIB30_090376</name>
</gene>
<organism evidence="2 3">
    <name type="scientific">Stylosanthes scabra</name>
    <dbReference type="NCBI Taxonomy" id="79078"/>
    <lineage>
        <taxon>Eukaryota</taxon>
        <taxon>Viridiplantae</taxon>
        <taxon>Streptophyta</taxon>
        <taxon>Embryophyta</taxon>
        <taxon>Tracheophyta</taxon>
        <taxon>Spermatophyta</taxon>
        <taxon>Magnoliopsida</taxon>
        <taxon>eudicotyledons</taxon>
        <taxon>Gunneridae</taxon>
        <taxon>Pentapetalae</taxon>
        <taxon>rosids</taxon>
        <taxon>fabids</taxon>
        <taxon>Fabales</taxon>
        <taxon>Fabaceae</taxon>
        <taxon>Papilionoideae</taxon>
        <taxon>50 kb inversion clade</taxon>
        <taxon>dalbergioids sensu lato</taxon>
        <taxon>Dalbergieae</taxon>
        <taxon>Pterocarpus clade</taxon>
        <taxon>Stylosanthes</taxon>
    </lineage>
</organism>